<name>A0A086J0T8_NEMA1</name>
<dbReference type="RefSeq" id="XP_052904311.1">
    <property type="nucleotide sequence ID" value="XM_053049361.1"/>
</dbReference>
<dbReference type="PANTHER" id="PTHR11728:SF8">
    <property type="entry name" value="GLYCEROL-3-PHOSPHATE DEHYDROGENASE [NAD(+)]-RELATED"/>
    <property type="match status" value="1"/>
</dbReference>
<evidence type="ECO:0000256" key="3">
    <source>
        <dbReference type="ARBA" id="ARBA00023027"/>
    </source>
</evidence>
<dbReference type="EMBL" id="AKIJ01000004">
    <property type="protein sequence ID" value="KFG25756.1"/>
    <property type="molecule type" value="Genomic_DNA"/>
</dbReference>
<dbReference type="NCBIfam" id="TIGR03376">
    <property type="entry name" value="glycerol3P_DH"/>
    <property type="match status" value="1"/>
</dbReference>
<evidence type="ECO:0000313" key="12">
    <source>
        <dbReference type="EMBL" id="KFG25756.1"/>
    </source>
</evidence>
<evidence type="ECO:0000256" key="7">
    <source>
        <dbReference type="PIRSR" id="PIRSR000114-3"/>
    </source>
</evidence>
<feature type="domain" description="Glycerol-3-phosphate dehydrogenase NAD-dependent C-terminal" evidence="11">
    <location>
        <begin position="196"/>
        <end position="348"/>
    </location>
</feature>
<dbReference type="EC" id="1.1.1.8" evidence="9"/>
<evidence type="ECO:0000313" key="13">
    <source>
        <dbReference type="Proteomes" id="UP000054524"/>
    </source>
</evidence>
<feature type="binding site" evidence="7">
    <location>
        <position position="278"/>
    </location>
    <ligand>
        <name>NAD(+)</name>
        <dbReference type="ChEBI" id="CHEBI:57540"/>
    </ligand>
</feature>
<keyword evidence="2 8" id="KW-0560">Oxidoreductase</keyword>
<dbReference type="Pfam" id="PF07479">
    <property type="entry name" value="NAD_Gly3P_dh_C"/>
    <property type="match status" value="1"/>
</dbReference>
<dbReference type="PROSITE" id="PS00957">
    <property type="entry name" value="NAD_G3PDH"/>
    <property type="match status" value="1"/>
</dbReference>
<feature type="binding site" evidence="7">
    <location>
        <begin position="8"/>
        <end position="13"/>
    </location>
    <ligand>
        <name>NAD(+)</name>
        <dbReference type="ChEBI" id="CHEBI:57540"/>
    </ligand>
</feature>
<dbReference type="PANTHER" id="PTHR11728">
    <property type="entry name" value="GLYCEROL-3-PHOSPHATE DEHYDROGENASE"/>
    <property type="match status" value="1"/>
</dbReference>
<dbReference type="GO" id="GO:0141152">
    <property type="term" value="F:glycerol-3-phosphate dehydrogenase (NAD+) activity"/>
    <property type="evidence" value="ECO:0007669"/>
    <property type="project" value="UniProtKB-UniRule"/>
</dbReference>
<dbReference type="PIRSF" id="PIRSF000114">
    <property type="entry name" value="Glycerol-3-P_dh"/>
    <property type="match status" value="1"/>
</dbReference>
<dbReference type="GO" id="GO:0046168">
    <property type="term" value="P:glycerol-3-phosphate catabolic process"/>
    <property type="evidence" value="ECO:0007669"/>
    <property type="project" value="UniProtKB-UniRule"/>
</dbReference>
<keyword evidence="3 7" id="KW-0520">NAD</keyword>
<dbReference type="InterPro" id="IPR017751">
    <property type="entry name" value="G3P_DH_NAD-dep_euk"/>
</dbReference>
<dbReference type="Gene3D" id="1.10.1040.10">
    <property type="entry name" value="N-(1-d-carboxylethyl)-l-norvaline Dehydrogenase, domain 2"/>
    <property type="match status" value="1"/>
</dbReference>
<protein>
    <recommendedName>
        <fullName evidence="9">Glycerol-3-phosphate dehydrogenase [NAD(+)]</fullName>
        <ecNumber evidence="9">1.1.1.8</ecNumber>
    </recommendedName>
</protein>
<dbReference type="InterPro" id="IPR006109">
    <property type="entry name" value="G3P_DH_NAD-dep_C"/>
</dbReference>
<dbReference type="Pfam" id="PF01210">
    <property type="entry name" value="NAD_Gly3P_dh_N"/>
    <property type="match status" value="1"/>
</dbReference>
<dbReference type="InterPro" id="IPR036291">
    <property type="entry name" value="NAD(P)-bd_dom_sf"/>
</dbReference>
<dbReference type="InterPro" id="IPR013328">
    <property type="entry name" value="6PGD_dom2"/>
</dbReference>
<dbReference type="GO" id="GO:0005829">
    <property type="term" value="C:cytosol"/>
    <property type="evidence" value="ECO:0007669"/>
    <property type="project" value="TreeGrafter"/>
</dbReference>
<feature type="domain" description="Glycerol-3-phosphate dehydrogenase NAD-dependent N-terminal" evidence="10">
    <location>
        <begin position="3"/>
        <end position="173"/>
    </location>
</feature>
<feature type="binding site" evidence="7">
    <location>
        <position position="307"/>
    </location>
    <ligand>
        <name>NAD(+)</name>
        <dbReference type="ChEBI" id="CHEBI:57540"/>
    </ligand>
</feature>
<dbReference type="InterPro" id="IPR008927">
    <property type="entry name" value="6-PGluconate_DH-like_C_sf"/>
</dbReference>
<feature type="active site" description="Proton acceptor" evidence="5">
    <location>
        <position position="205"/>
    </location>
</feature>
<comment type="caution">
    <text evidence="12">The sequence shown here is derived from an EMBL/GenBank/DDBJ whole genome shotgun (WGS) entry which is preliminary data.</text>
</comment>
<evidence type="ECO:0000256" key="8">
    <source>
        <dbReference type="RuleBase" id="RU000437"/>
    </source>
</evidence>
<dbReference type="SUPFAM" id="SSF51735">
    <property type="entry name" value="NAD(P)-binding Rossmann-fold domains"/>
    <property type="match status" value="1"/>
</dbReference>
<feature type="binding site" evidence="7">
    <location>
        <position position="94"/>
    </location>
    <ligand>
        <name>NAD(+)</name>
        <dbReference type="ChEBI" id="CHEBI:57540"/>
    </ligand>
</feature>
<evidence type="ECO:0000259" key="11">
    <source>
        <dbReference type="Pfam" id="PF07479"/>
    </source>
</evidence>
<evidence type="ECO:0000259" key="10">
    <source>
        <dbReference type="Pfam" id="PF01210"/>
    </source>
</evidence>
<evidence type="ECO:0000256" key="9">
    <source>
        <dbReference type="RuleBase" id="RU361243"/>
    </source>
</evidence>
<dbReference type="GO" id="GO:0005975">
    <property type="term" value="P:carbohydrate metabolic process"/>
    <property type="evidence" value="ECO:0007669"/>
    <property type="project" value="InterPro"/>
</dbReference>
<comment type="similarity">
    <text evidence="1 8">Belongs to the NAD-dependent glycerol-3-phosphate dehydrogenase family.</text>
</comment>
<dbReference type="GO" id="GO:0051287">
    <property type="term" value="F:NAD binding"/>
    <property type="evidence" value="ECO:0007669"/>
    <property type="project" value="UniProtKB-UniRule"/>
</dbReference>
<evidence type="ECO:0000256" key="5">
    <source>
        <dbReference type="PIRSR" id="PIRSR000114-1"/>
    </source>
</evidence>
<accession>A0A086J0T8</accession>
<dbReference type="FunFam" id="1.10.1040.10:FF:000004">
    <property type="entry name" value="Glycerol-3-phosphate dehydrogenase [NAD(+)]"/>
    <property type="match status" value="1"/>
</dbReference>
<feature type="binding site" evidence="7">
    <location>
        <position position="305"/>
    </location>
    <ligand>
        <name>NAD(+)</name>
        <dbReference type="ChEBI" id="CHEBI:57540"/>
    </ligand>
</feature>
<evidence type="ECO:0000256" key="2">
    <source>
        <dbReference type="ARBA" id="ARBA00023002"/>
    </source>
</evidence>
<dbReference type="GeneID" id="77676713"/>
<dbReference type="HOGENOM" id="CLU_033449_2_2_1"/>
<keyword evidence="13" id="KW-1185">Reference proteome</keyword>
<dbReference type="Gene3D" id="3.40.50.720">
    <property type="entry name" value="NAD(P)-binding Rossmann-like Domain"/>
    <property type="match status" value="1"/>
</dbReference>
<sequence length="356" mass="38499">MLQVSVIGGGSWGTTIAKVIQDNFKNRSISGKTFLWVYPEVVNGVDLSESINSTRINSKYLPEIVLPEGVTATSKMSDAVKDADILVFAVPHEFLDGILGSIISDKGAVVKKECIAVTLAKGLFFEEKKMELISARIKRMLGVEVCTLMGANIAGDVANGLFSECTLGYENESIKKTVVDVFNSKHFRVAAVKDHGAVEVCGALKNVVAVGCGIVAGQQQGVNTIAAVIRNGLLEMVRFCRKFVKSPDNLSENDETIPRVFFESCGVADLIVTCSSGRNYKYSKLASEKGISIGRIEKEEMNGQKLQGYSTIKDLLAFIKGNGVEKEFPFFVAICNSATSDLSAERIVDAIRESSQ</sequence>
<organism evidence="12 13">
    <name type="scientific">Nematocida ausubeli (strain ATCC PRA-371 / ERTm2)</name>
    <name type="common">Nematode killer fungus</name>
    <dbReference type="NCBI Taxonomy" id="1913371"/>
    <lineage>
        <taxon>Eukaryota</taxon>
        <taxon>Fungi</taxon>
        <taxon>Fungi incertae sedis</taxon>
        <taxon>Microsporidia</taxon>
        <taxon>Nematocida</taxon>
    </lineage>
</organism>
<dbReference type="PRINTS" id="PR00077">
    <property type="entry name" value="GPDHDRGNASE"/>
</dbReference>
<feature type="binding site" evidence="6">
    <location>
        <begin position="278"/>
        <end position="279"/>
    </location>
    <ligand>
        <name>substrate</name>
    </ligand>
</feature>
<evidence type="ECO:0000256" key="1">
    <source>
        <dbReference type="ARBA" id="ARBA00011009"/>
    </source>
</evidence>
<dbReference type="GO" id="GO:0042803">
    <property type="term" value="F:protein homodimerization activity"/>
    <property type="evidence" value="ECO:0007669"/>
    <property type="project" value="InterPro"/>
</dbReference>
<dbReference type="InterPro" id="IPR006168">
    <property type="entry name" value="G3P_DH_NAD-dep"/>
</dbReference>
<dbReference type="Proteomes" id="UP000054524">
    <property type="component" value="Unassembled WGS sequence"/>
</dbReference>
<reference evidence="12 13" key="1">
    <citation type="journal article" date="2014" name="Genome Announc.">
        <title>Genome Sequence of the Microsporidian Species Nematocida sp1 Strain ERTm6 (ATCC PRA-372).</title>
        <authorList>
            <person name="Bakowski M.A."/>
            <person name="Priest M."/>
            <person name="Young S."/>
            <person name="Cuomo C.A."/>
            <person name="Troemel E.R."/>
        </authorList>
    </citation>
    <scope>NUCLEOTIDE SEQUENCE [LARGE SCALE GENOMIC DNA]</scope>
    <source>
        <strain evidence="12 13">ERTm6</strain>
    </source>
</reference>
<comment type="catalytic activity">
    <reaction evidence="4 9">
        <text>sn-glycerol 3-phosphate + NAD(+) = dihydroxyacetone phosphate + NADH + H(+)</text>
        <dbReference type="Rhea" id="RHEA:11092"/>
        <dbReference type="ChEBI" id="CHEBI:15378"/>
        <dbReference type="ChEBI" id="CHEBI:57540"/>
        <dbReference type="ChEBI" id="CHEBI:57597"/>
        <dbReference type="ChEBI" id="CHEBI:57642"/>
        <dbReference type="ChEBI" id="CHEBI:57945"/>
        <dbReference type="EC" id="1.1.1.8"/>
    </reaction>
</comment>
<dbReference type="AlphaFoldDB" id="A0A086J0T8"/>
<feature type="binding site" evidence="7">
    <location>
        <position position="154"/>
    </location>
    <ligand>
        <name>NAD(+)</name>
        <dbReference type="ChEBI" id="CHEBI:57540"/>
    </ligand>
</feature>
<dbReference type="InterPro" id="IPR011128">
    <property type="entry name" value="G3P_DH_NAD-dep_N"/>
</dbReference>
<evidence type="ECO:0000256" key="6">
    <source>
        <dbReference type="PIRSR" id="PIRSR000114-2"/>
    </source>
</evidence>
<proteinExistence type="inferred from homology"/>
<gene>
    <name evidence="12" type="ORF">NESG_01740</name>
</gene>
<dbReference type="SUPFAM" id="SSF48179">
    <property type="entry name" value="6-phosphogluconate dehydrogenase C-terminal domain-like"/>
    <property type="match status" value="1"/>
</dbReference>
<feature type="binding site" evidence="6">
    <location>
        <position position="121"/>
    </location>
    <ligand>
        <name>substrate</name>
    </ligand>
</feature>
<evidence type="ECO:0000256" key="4">
    <source>
        <dbReference type="ARBA" id="ARBA00048683"/>
    </source>
</evidence>